<name>A0A2A2G9A8_9BACT</name>
<dbReference type="AlphaFoldDB" id="A0A2A2G9A8"/>
<dbReference type="PANTHER" id="PTHR43245">
    <property type="entry name" value="BIFUNCTIONAL POLYMYXIN RESISTANCE PROTEIN ARNA"/>
    <property type="match status" value="1"/>
</dbReference>
<gene>
    <name evidence="2" type="ORF">CK503_12005</name>
</gene>
<evidence type="ECO:0000313" key="3">
    <source>
        <dbReference type="Proteomes" id="UP000218831"/>
    </source>
</evidence>
<dbReference type="OrthoDB" id="1490291at2"/>
<accession>A0A2A2G9A8</accession>
<feature type="domain" description="NAD-dependent epimerase/dehydratase" evidence="1">
    <location>
        <begin position="4"/>
        <end position="219"/>
    </location>
</feature>
<dbReference type="SUPFAM" id="SSF51735">
    <property type="entry name" value="NAD(P)-binding Rossmann-fold domains"/>
    <property type="match status" value="1"/>
</dbReference>
<reference evidence="2 3" key="1">
    <citation type="submission" date="2017-08" db="EMBL/GenBank/DDBJ databases">
        <title>Aliifodinibius alkalisoli sp. nov., isolated from saline alkaline soil.</title>
        <authorList>
            <person name="Liu D."/>
            <person name="Zhang G."/>
        </authorList>
    </citation>
    <scope>NUCLEOTIDE SEQUENCE [LARGE SCALE GENOMIC DNA]</scope>
    <source>
        <strain evidence="2 3">WN023</strain>
    </source>
</reference>
<protein>
    <recommendedName>
        <fullName evidence="1">NAD-dependent epimerase/dehydratase domain-containing protein</fullName>
    </recommendedName>
</protein>
<dbReference type="InterPro" id="IPR036291">
    <property type="entry name" value="NAD(P)-bd_dom_sf"/>
</dbReference>
<proteinExistence type="predicted"/>
<evidence type="ECO:0000313" key="2">
    <source>
        <dbReference type="EMBL" id="PAU93449.1"/>
    </source>
</evidence>
<keyword evidence="3" id="KW-1185">Reference proteome</keyword>
<dbReference type="Proteomes" id="UP000218831">
    <property type="component" value="Unassembled WGS sequence"/>
</dbReference>
<dbReference type="InterPro" id="IPR001509">
    <property type="entry name" value="Epimerase_deHydtase"/>
</dbReference>
<sequence length="324" mass="36317">MKAFVTGGTGFIGSHLADTLINSDDYSEVLCLIRNNEKWLKDKDFARVHGDLDDLPVLKKAVKDVDVIFHIAGRVKAPTYEELKRANVDATENLLRIAQKEGVPKIVVLSSLAAAGPSEDEPVTEDKPMNPISNYGRSKKEMEEVIHEVSNGNTSITILRPPAVYGPREDQIYSFFKMVNNRICPIIGDGEHPRISMIYVGDVINGILKAVDQTAKGVHTYFISGPEIYTWNQIRGTTSKVLGKKALPIYVKPKLVKTIAGTVEKAASFFGMYPVLNREKAKELILEWTCSHEKAHRELGYTPQYSLGEGISRTIHWYQKHHWL</sequence>
<dbReference type="InterPro" id="IPR050177">
    <property type="entry name" value="Lipid_A_modif_metabolic_enz"/>
</dbReference>
<comment type="caution">
    <text evidence="2">The sequence shown here is derived from an EMBL/GenBank/DDBJ whole genome shotgun (WGS) entry which is preliminary data.</text>
</comment>
<dbReference type="Gene3D" id="3.40.50.720">
    <property type="entry name" value="NAD(P)-binding Rossmann-like Domain"/>
    <property type="match status" value="1"/>
</dbReference>
<organism evidence="2 3">
    <name type="scientific">Fodinibius salipaludis</name>
    <dbReference type="NCBI Taxonomy" id="2032627"/>
    <lineage>
        <taxon>Bacteria</taxon>
        <taxon>Pseudomonadati</taxon>
        <taxon>Balneolota</taxon>
        <taxon>Balneolia</taxon>
        <taxon>Balneolales</taxon>
        <taxon>Balneolaceae</taxon>
        <taxon>Fodinibius</taxon>
    </lineage>
</organism>
<dbReference type="Pfam" id="PF01370">
    <property type="entry name" value="Epimerase"/>
    <property type="match status" value="1"/>
</dbReference>
<dbReference type="RefSeq" id="WP_095607061.1">
    <property type="nucleotide sequence ID" value="NZ_NSKE01000008.1"/>
</dbReference>
<evidence type="ECO:0000259" key="1">
    <source>
        <dbReference type="Pfam" id="PF01370"/>
    </source>
</evidence>
<dbReference type="EMBL" id="NSKE01000008">
    <property type="protein sequence ID" value="PAU93449.1"/>
    <property type="molecule type" value="Genomic_DNA"/>
</dbReference>